<evidence type="ECO:0000259" key="4">
    <source>
        <dbReference type="SMART" id="SM00534"/>
    </source>
</evidence>
<reference evidence="5 6" key="1">
    <citation type="journal article" date="2017" name="Environ. Microbiol.">
        <title>Decay of the glycolytic pathway and adaptation to intranuclear parasitism within Enterocytozoonidae microsporidia.</title>
        <authorList>
            <person name="Wiredu Boakye D."/>
            <person name="Jaroenlak P."/>
            <person name="Prachumwat A."/>
            <person name="Williams T.A."/>
            <person name="Bateman K.S."/>
            <person name="Itsathitphaisarn O."/>
            <person name="Sritunyalucksana K."/>
            <person name="Paszkiewicz K.H."/>
            <person name="Moore K.A."/>
            <person name="Stentiford G.D."/>
            <person name="Williams B.A."/>
        </authorList>
    </citation>
    <scope>NUCLEOTIDE SEQUENCE [LARGE SCALE GENOMIC DNA]</scope>
    <source>
        <strain evidence="5 6">GB1</strain>
    </source>
</reference>
<dbReference type="GO" id="GO:0030983">
    <property type="term" value="F:mismatched DNA binding"/>
    <property type="evidence" value="ECO:0007669"/>
    <property type="project" value="InterPro"/>
</dbReference>
<dbReference type="PANTHER" id="PTHR11361">
    <property type="entry name" value="DNA MISMATCH REPAIR PROTEIN MUTS FAMILY MEMBER"/>
    <property type="match status" value="1"/>
</dbReference>
<dbReference type="PANTHER" id="PTHR11361:SF34">
    <property type="entry name" value="DNA MISMATCH REPAIR PROTEIN MSH1, MITOCHONDRIAL"/>
    <property type="match status" value="1"/>
</dbReference>
<dbReference type="InterPro" id="IPR036187">
    <property type="entry name" value="DNA_mismatch_repair_MutS_sf"/>
</dbReference>
<evidence type="ECO:0000313" key="5">
    <source>
        <dbReference type="EMBL" id="ORD93939.1"/>
    </source>
</evidence>
<accession>A0A1Y1S702</accession>
<dbReference type="GO" id="GO:0006298">
    <property type="term" value="P:mismatch repair"/>
    <property type="evidence" value="ECO:0007669"/>
    <property type="project" value="InterPro"/>
</dbReference>
<dbReference type="Gene3D" id="1.10.1420.10">
    <property type="match status" value="2"/>
</dbReference>
<dbReference type="AlphaFoldDB" id="A0A1Y1S702"/>
<dbReference type="InterPro" id="IPR045076">
    <property type="entry name" value="MutS"/>
</dbReference>
<dbReference type="SMART" id="SM00534">
    <property type="entry name" value="MUTSac"/>
    <property type="match status" value="1"/>
</dbReference>
<feature type="domain" description="DNA mismatch repair proteins mutS family" evidence="4">
    <location>
        <begin position="474"/>
        <end position="624"/>
    </location>
</feature>
<sequence length="630" mass="72729">MKYKFVICLCMTKYIGVAIRDNTNELFVVYLNQVYKVIKQEQITDIDANQLKCTILFVNSRLYKILNNRNMGFTCKVVVSEFDFNDIYASMTEIICDFRCPITTGNYRSDPDTDIGFFNHNNCIFSKMKLVRTIVGKHLLQDNLKNIITDADHTLNRRAIALKLHNSKEESFKIRNILDEMPFLHKIITSGVFSDESTTNTNTSEENPLSLNASMSLTEYGSISFFILNITSMVYGCISLNSLLEELHIETIYQNELVKLQECLYKLIKPDFIPNEKRIYENNIVNMVQPGINDYLDLAVKIYKENTRELDAFLTDKTSQFNLEVFRFPDSKAIGKLSHCYFKQNKTVENTFKINLDAFKIHKQNKQYALYRCSELDLINCKIEHTLDQIIELVGKHCYSLIENHRKHLSFISDAIQKVAELDVCYAINKFNEKYQTHQFVATKSNTISIHDTQPIFIQQEKINTIRTSYTFKRPFVAITGPNGIGKSTYCTNLAQQSILNSLGAGIPASDNSSIPQFNQIIHYNSTRSVPTNITNSTLILVDEVSIPSTTLIKLFKSNAHVFFITHNLNTLVDLNPNMRFITLSHYQPVQYSTKTHPEQELFKIIDKYLDKEFTALIRKIYYKNSPNNE</sequence>
<dbReference type="GO" id="GO:0140664">
    <property type="term" value="F:ATP-dependent DNA damage sensor activity"/>
    <property type="evidence" value="ECO:0007669"/>
    <property type="project" value="InterPro"/>
</dbReference>
<keyword evidence="2" id="KW-0067">ATP-binding</keyword>
<name>A0A1Y1S702_9MICR</name>
<keyword evidence="3" id="KW-0238">DNA-binding</keyword>
<dbReference type="InterPro" id="IPR027417">
    <property type="entry name" value="P-loop_NTPase"/>
</dbReference>
<keyword evidence="1" id="KW-0547">Nucleotide-binding</keyword>
<organism evidence="5 6">
    <name type="scientific">Enterospora canceri</name>
    <dbReference type="NCBI Taxonomy" id="1081671"/>
    <lineage>
        <taxon>Eukaryota</taxon>
        <taxon>Fungi</taxon>
        <taxon>Fungi incertae sedis</taxon>
        <taxon>Microsporidia</taxon>
        <taxon>Enterocytozoonidae</taxon>
        <taxon>Enterospora</taxon>
    </lineage>
</organism>
<evidence type="ECO:0000256" key="1">
    <source>
        <dbReference type="ARBA" id="ARBA00022741"/>
    </source>
</evidence>
<protein>
    <submittedName>
        <fullName evidence="5">MUTS</fullName>
    </submittedName>
</protein>
<dbReference type="SUPFAM" id="SSF52540">
    <property type="entry name" value="P-loop containing nucleoside triphosphate hydrolases"/>
    <property type="match status" value="1"/>
</dbReference>
<evidence type="ECO:0000256" key="3">
    <source>
        <dbReference type="ARBA" id="ARBA00023125"/>
    </source>
</evidence>
<dbReference type="VEuPathDB" id="MicrosporidiaDB:ECANGB1_1350"/>
<keyword evidence="6" id="KW-1185">Reference proteome</keyword>
<dbReference type="GO" id="GO:0005524">
    <property type="term" value="F:ATP binding"/>
    <property type="evidence" value="ECO:0007669"/>
    <property type="project" value="UniProtKB-KW"/>
</dbReference>
<dbReference type="EMBL" id="LWDP01000038">
    <property type="protein sequence ID" value="ORD93939.1"/>
    <property type="molecule type" value="Genomic_DNA"/>
</dbReference>
<gene>
    <name evidence="5" type="primary">MUTS</name>
    <name evidence="5" type="ORF">ECANGB1_1350</name>
</gene>
<dbReference type="Proteomes" id="UP000192639">
    <property type="component" value="Unassembled WGS sequence"/>
</dbReference>
<dbReference type="Gene3D" id="3.40.50.300">
    <property type="entry name" value="P-loop containing nucleotide triphosphate hydrolases"/>
    <property type="match status" value="1"/>
</dbReference>
<dbReference type="InterPro" id="IPR000432">
    <property type="entry name" value="DNA_mismatch_repair_MutS_C"/>
</dbReference>
<evidence type="ECO:0000256" key="2">
    <source>
        <dbReference type="ARBA" id="ARBA00022840"/>
    </source>
</evidence>
<dbReference type="SUPFAM" id="SSF48334">
    <property type="entry name" value="DNA repair protein MutS, domain III"/>
    <property type="match status" value="1"/>
</dbReference>
<comment type="caution">
    <text evidence="5">The sequence shown here is derived from an EMBL/GenBank/DDBJ whole genome shotgun (WGS) entry which is preliminary data.</text>
</comment>
<dbReference type="OrthoDB" id="2195817at2759"/>
<evidence type="ECO:0000313" key="6">
    <source>
        <dbReference type="Proteomes" id="UP000192639"/>
    </source>
</evidence>
<proteinExistence type="predicted"/>